<comment type="function">
    <text evidence="8">Ferredoxins are iron-sulfur proteins that transfer electrons in a wide variety of metabolic reactions.</text>
</comment>
<organism evidence="10 11">
    <name type="scientific">Carnobacterium maltaromaticum</name>
    <name type="common">Carnobacterium piscicola</name>
    <dbReference type="NCBI Taxonomy" id="2751"/>
    <lineage>
        <taxon>Bacteria</taxon>
        <taxon>Bacillati</taxon>
        <taxon>Bacillota</taxon>
        <taxon>Bacilli</taxon>
        <taxon>Lactobacillales</taxon>
        <taxon>Carnobacteriaceae</taxon>
        <taxon>Carnobacterium</taxon>
    </lineage>
</organism>
<accession>A0AAW9K779</accession>
<dbReference type="GeneID" id="83606200"/>
<sequence>MPKFYTKVDQEKCIACGLCQIKAPQIYDYTEDGLAYNLIDQNTGQMPLPDALISEFKLAYTACPTNAILRKSEPFNASPSIITNN</sequence>
<evidence type="ECO:0000256" key="5">
    <source>
        <dbReference type="ARBA" id="ARBA00022982"/>
    </source>
</evidence>
<comment type="caution">
    <text evidence="10">The sequence shown here is derived from an EMBL/GenBank/DDBJ whole genome shotgun (WGS) entry which is preliminary data.</text>
</comment>
<dbReference type="Proteomes" id="UP001290462">
    <property type="component" value="Unassembled WGS sequence"/>
</dbReference>
<evidence type="ECO:0000256" key="4">
    <source>
        <dbReference type="ARBA" id="ARBA00022723"/>
    </source>
</evidence>
<dbReference type="PRINTS" id="PR00352">
    <property type="entry name" value="3FE4SFRDOXIN"/>
</dbReference>
<keyword evidence="2 8" id="KW-0813">Transport</keyword>
<proteinExistence type="predicted"/>
<dbReference type="InterPro" id="IPR017896">
    <property type="entry name" value="4Fe4S_Fe-S-bd"/>
</dbReference>
<gene>
    <name evidence="10" type="ORF">RAK27_17480</name>
</gene>
<dbReference type="PANTHER" id="PTHR39163:SF1">
    <property type="entry name" value="FERREDOXIN"/>
    <property type="match status" value="1"/>
</dbReference>
<keyword evidence="3" id="KW-0004">4Fe-4S</keyword>
<evidence type="ECO:0000256" key="7">
    <source>
        <dbReference type="ARBA" id="ARBA00023014"/>
    </source>
</evidence>
<dbReference type="InterPro" id="IPR001080">
    <property type="entry name" value="3Fe4S_ferredoxin"/>
</dbReference>
<protein>
    <recommendedName>
        <fullName evidence="8">Ferredoxin</fullName>
    </recommendedName>
</protein>
<dbReference type="PROSITE" id="PS51379">
    <property type="entry name" value="4FE4S_FER_2"/>
    <property type="match status" value="1"/>
</dbReference>
<dbReference type="GO" id="GO:0051539">
    <property type="term" value="F:4 iron, 4 sulfur cluster binding"/>
    <property type="evidence" value="ECO:0007669"/>
    <property type="project" value="UniProtKB-KW"/>
</dbReference>
<evidence type="ECO:0000256" key="2">
    <source>
        <dbReference type="ARBA" id="ARBA00022448"/>
    </source>
</evidence>
<evidence type="ECO:0000256" key="6">
    <source>
        <dbReference type="ARBA" id="ARBA00023004"/>
    </source>
</evidence>
<keyword evidence="7 8" id="KW-0411">Iron-sulfur</keyword>
<dbReference type="EMBL" id="JAVBVO010000005">
    <property type="protein sequence ID" value="MDZ5760435.1"/>
    <property type="molecule type" value="Genomic_DNA"/>
</dbReference>
<dbReference type="GO" id="GO:0009055">
    <property type="term" value="F:electron transfer activity"/>
    <property type="evidence" value="ECO:0007669"/>
    <property type="project" value="UniProtKB-UniRule"/>
</dbReference>
<dbReference type="Pfam" id="PF13370">
    <property type="entry name" value="Fer4_13"/>
    <property type="match status" value="1"/>
</dbReference>
<evidence type="ECO:0000313" key="10">
    <source>
        <dbReference type="EMBL" id="MDZ5760435.1"/>
    </source>
</evidence>
<feature type="domain" description="4Fe-4S ferredoxin-type" evidence="9">
    <location>
        <begin position="4"/>
        <end position="32"/>
    </location>
</feature>
<keyword evidence="6 8" id="KW-0408">Iron</keyword>
<name>A0AAW9K779_CARML</name>
<evidence type="ECO:0000259" key="9">
    <source>
        <dbReference type="PROSITE" id="PS51379"/>
    </source>
</evidence>
<evidence type="ECO:0000256" key="8">
    <source>
        <dbReference type="RuleBase" id="RU368020"/>
    </source>
</evidence>
<comment type="cofactor">
    <cofactor evidence="1">
        <name>[4Fe-4S] cluster</name>
        <dbReference type="ChEBI" id="CHEBI:49883"/>
    </cofactor>
</comment>
<dbReference type="Gene3D" id="3.30.70.20">
    <property type="match status" value="1"/>
</dbReference>
<dbReference type="RefSeq" id="WP_010050123.1">
    <property type="nucleotide sequence ID" value="NZ_CAJGUR010000023.1"/>
</dbReference>
<dbReference type="AlphaFoldDB" id="A0AAW9K779"/>
<reference evidence="10" key="1">
    <citation type="submission" date="2023-08" db="EMBL/GenBank/DDBJ databases">
        <title>Genomic characterization of piscicolin 126 produced by Carnobacterium maltaromaticum CM22 strain isolated from salmon (Salmo salar).</title>
        <authorList>
            <person name="Gonzalez-Gragera E."/>
            <person name="Garcia-Lopez J.D."/>
            <person name="Teso-Perez C."/>
            <person name="Gimenez-Hernandez I."/>
            <person name="Peralta-Sanchez J.M."/>
            <person name="Valdivia E."/>
            <person name="Montalban-Lopez M."/>
            <person name="Martin-Platero A.M."/>
            <person name="Banos A."/>
            <person name="Martinez-Bueno M."/>
        </authorList>
    </citation>
    <scope>NUCLEOTIDE SEQUENCE</scope>
    <source>
        <strain evidence="10">CM22</strain>
    </source>
</reference>
<dbReference type="InterPro" id="IPR052395">
    <property type="entry name" value="ET_Ferredoxin"/>
</dbReference>
<keyword evidence="4 8" id="KW-0479">Metal-binding</keyword>
<dbReference type="GO" id="GO:0005506">
    <property type="term" value="F:iron ion binding"/>
    <property type="evidence" value="ECO:0007669"/>
    <property type="project" value="UniProtKB-UniRule"/>
</dbReference>
<evidence type="ECO:0000256" key="1">
    <source>
        <dbReference type="ARBA" id="ARBA00001966"/>
    </source>
</evidence>
<dbReference type="PANTHER" id="PTHR39163">
    <property type="entry name" value="FERREDOXIN"/>
    <property type="match status" value="1"/>
</dbReference>
<evidence type="ECO:0000256" key="3">
    <source>
        <dbReference type="ARBA" id="ARBA00022485"/>
    </source>
</evidence>
<dbReference type="SUPFAM" id="SSF54862">
    <property type="entry name" value="4Fe-4S ferredoxins"/>
    <property type="match status" value="1"/>
</dbReference>
<evidence type="ECO:0000313" key="11">
    <source>
        <dbReference type="Proteomes" id="UP001290462"/>
    </source>
</evidence>
<keyword evidence="5 8" id="KW-0249">Electron transport</keyword>